<protein>
    <submittedName>
        <fullName evidence="1">Uncharacterized protein</fullName>
    </submittedName>
</protein>
<sequence length="20" mass="2301">MFLCFSHFCLGYCSDSEVPD</sequence>
<proteinExistence type="predicted"/>
<reference evidence="1" key="1">
    <citation type="submission" date="2014-11" db="EMBL/GenBank/DDBJ databases">
        <authorList>
            <person name="Amaro Gonzalez C."/>
        </authorList>
    </citation>
    <scope>NUCLEOTIDE SEQUENCE</scope>
</reference>
<dbReference type="AlphaFoldDB" id="A0A0E9TZI7"/>
<accession>A0A0E9TZI7</accession>
<organism evidence="1">
    <name type="scientific">Anguilla anguilla</name>
    <name type="common">European freshwater eel</name>
    <name type="synonym">Muraena anguilla</name>
    <dbReference type="NCBI Taxonomy" id="7936"/>
    <lineage>
        <taxon>Eukaryota</taxon>
        <taxon>Metazoa</taxon>
        <taxon>Chordata</taxon>
        <taxon>Craniata</taxon>
        <taxon>Vertebrata</taxon>
        <taxon>Euteleostomi</taxon>
        <taxon>Actinopterygii</taxon>
        <taxon>Neopterygii</taxon>
        <taxon>Teleostei</taxon>
        <taxon>Anguilliformes</taxon>
        <taxon>Anguillidae</taxon>
        <taxon>Anguilla</taxon>
    </lineage>
</organism>
<dbReference type="EMBL" id="GBXM01050424">
    <property type="protein sequence ID" value="JAH58153.1"/>
    <property type="molecule type" value="Transcribed_RNA"/>
</dbReference>
<evidence type="ECO:0000313" key="1">
    <source>
        <dbReference type="EMBL" id="JAH58153.1"/>
    </source>
</evidence>
<reference evidence="1" key="2">
    <citation type="journal article" date="2015" name="Fish Shellfish Immunol.">
        <title>Early steps in the European eel (Anguilla anguilla)-Vibrio vulnificus interaction in the gills: Role of the RtxA13 toxin.</title>
        <authorList>
            <person name="Callol A."/>
            <person name="Pajuelo D."/>
            <person name="Ebbesson L."/>
            <person name="Teles M."/>
            <person name="MacKenzie S."/>
            <person name="Amaro C."/>
        </authorList>
    </citation>
    <scope>NUCLEOTIDE SEQUENCE</scope>
</reference>
<name>A0A0E9TZI7_ANGAN</name>